<accession>K1VX53</accession>
<dbReference type="AlphaFoldDB" id="K1VX53"/>
<evidence type="ECO:0000313" key="4">
    <source>
        <dbReference type="Proteomes" id="UP000006757"/>
    </source>
</evidence>
<proteinExistence type="predicted"/>
<dbReference type="EMBL" id="AMBO01000316">
    <property type="protein sequence ID" value="EKD01423.1"/>
    <property type="molecule type" value="Genomic_DNA"/>
</dbReference>
<dbReference type="PROSITE" id="PS50181">
    <property type="entry name" value="FBOX"/>
    <property type="match status" value="1"/>
</dbReference>
<reference evidence="3 4" key="1">
    <citation type="journal article" date="2012" name="Eukaryot. Cell">
        <title>Genome sequence of the Trichosporon asahii environmental strain CBS 8904.</title>
        <authorList>
            <person name="Yang R.Y."/>
            <person name="Li H.T."/>
            <person name="Zhu H."/>
            <person name="Zhou G.P."/>
            <person name="Wang M."/>
            <person name="Wang L."/>
        </authorList>
    </citation>
    <scope>NUCLEOTIDE SEQUENCE [LARGE SCALE GENOMIC DNA]</scope>
    <source>
        <strain evidence="3 4">CBS 8904</strain>
    </source>
</reference>
<sequence length="479" mass="54592">MLQLPAELKLMIVRQLSREDLFSLFFVCKELKSFIHPLFYEHLLYTRMGFAFPHAPNAYPFLDIPNLHVRDPISAEERGDIMKRVRSITIPKHHHGKCGRWHEFQAKRRLAANADFISIELANPTSDGIAQCHEPVWPPACDLCEDDLDHDCHDEECGHPYPDCSFMDSLGKSTAETIVIKNYPILLNGVKDSFLSKQIPSASRFVFLLEPHTLDPEFDDMYDSFDDHDNEACPWGNRGLERLLDMIPSSAKDVTLVFKTNDPTAEWAPDCKHYDGHWYDGGYPHCSCCYDSDDWDVGAERKRKKQHSCWQSSFWRELAKGVAASKARFTLVNYSSIIPDGVERDKALRALKSGKRATVRKKLTLELRKAHKSEEEHEMRLADVRFASMENWIRSGAWENIFERKQLNIWFEHIAKKRKAKKAAAKETARPASAPEGKEDAISETVVKEQPKPVPALEEKEEAAVESAAPPKSTDSAAA</sequence>
<dbReference type="InterPro" id="IPR036047">
    <property type="entry name" value="F-box-like_dom_sf"/>
</dbReference>
<name>K1VX53_TRIAC</name>
<comment type="caution">
    <text evidence="3">The sequence shown here is derived from an EMBL/GenBank/DDBJ whole genome shotgun (WGS) entry which is preliminary data.</text>
</comment>
<dbReference type="InParanoid" id="K1VX53"/>
<evidence type="ECO:0000259" key="2">
    <source>
        <dbReference type="PROSITE" id="PS50181"/>
    </source>
</evidence>
<dbReference type="InterPro" id="IPR001810">
    <property type="entry name" value="F-box_dom"/>
</dbReference>
<feature type="domain" description="F-box" evidence="2">
    <location>
        <begin position="1"/>
        <end position="48"/>
    </location>
</feature>
<evidence type="ECO:0000313" key="3">
    <source>
        <dbReference type="EMBL" id="EKD01423.1"/>
    </source>
</evidence>
<dbReference type="Proteomes" id="UP000006757">
    <property type="component" value="Unassembled WGS sequence"/>
</dbReference>
<keyword evidence="4" id="KW-1185">Reference proteome</keyword>
<dbReference type="Pfam" id="PF00646">
    <property type="entry name" value="F-box"/>
    <property type="match status" value="1"/>
</dbReference>
<dbReference type="SUPFAM" id="SSF81383">
    <property type="entry name" value="F-box domain"/>
    <property type="match status" value="1"/>
</dbReference>
<dbReference type="HOGENOM" id="CLU_055175_0_0_1"/>
<protein>
    <recommendedName>
        <fullName evidence="2">F-box domain-containing protein</fullName>
    </recommendedName>
</protein>
<gene>
    <name evidence="3" type="ORF">A1Q2_04265</name>
</gene>
<feature type="region of interest" description="Disordered" evidence="1">
    <location>
        <begin position="422"/>
        <end position="479"/>
    </location>
</feature>
<evidence type="ECO:0000256" key="1">
    <source>
        <dbReference type="SAM" id="MobiDB-lite"/>
    </source>
</evidence>
<feature type="compositionally biased region" description="Basic and acidic residues" evidence="1">
    <location>
        <begin position="436"/>
        <end position="451"/>
    </location>
</feature>
<organism evidence="3 4">
    <name type="scientific">Trichosporon asahii var. asahii (strain CBS 8904)</name>
    <name type="common">Yeast</name>
    <dbReference type="NCBI Taxonomy" id="1220162"/>
    <lineage>
        <taxon>Eukaryota</taxon>
        <taxon>Fungi</taxon>
        <taxon>Dikarya</taxon>
        <taxon>Basidiomycota</taxon>
        <taxon>Agaricomycotina</taxon>
        <taxon>Tremellomycetes</taxon>
        <taxon>Trichosporonales</taxon>
        <taxon>Trichosporonaceae</taxon>
        <taxon>Trichosporon</taxon>
    </lineage>
</organism>